<protein>
    <submittedName>
        <fullName evidence="1">Uncharacterized protein</fullName>
    </submittedName>
</protein>
<organism evidence="1 2">
    <name type="scientific">Clostridium sporogenes</name>
    <dbReference type="NCBI Taxonomy" id="1509"/>
    <lineage>
        <taxon>Bacteria</taxon>
        <taxon>Bacillati</taxon>
        <taxon>Bacillota</taxon>
        <taxon>Clostridia</taxon>
        <taxon>Eubacteriales</taxon>
        <taxon>Clostridiaceae</taxon>
        <taxon>Clostridium</taxon>
    </lineage>
</organism>
<reference evidence="1 2" key="1">
    <citation type="submission" date="2017-02" db="EMBL/GenBank/DDBJ databases">
        <title>Differentiating clades of botulinum-neurotoxin-producing Clostridia with a simple, multiplex PCR assay.</title>
        <authorList>
            <person name="Williamson C.H.D."/>
            <person name="Vazquez A."/>
            <person name="Hill K."/>
            <person name="Smith T.J."/>
            <person name="Nottingham R."/>
            <person name="Stone N.E."/>
            <person name="Sobek C.J."/>
            <person name="Cocking J.H."/>
            <person name="Fernandez R.A."/>
            <person name="Caballero P.A."/>
            <person name="Leiser O.P."/>
            <person name="Keim P."/>
            <person name="Sahl J.W."/>
        </authorList>
    </citation>
    <scope>NUCLEOTIDE SEQUENCE [LARGE SCALE GENOMIC DNA]</scope>
    <source>
        <strain evidence="1 2">CLS_DGF_0088_06</strain>
    </source>
</reference>
<evidence type="ECO:0000313" key="2">
    <source>
        <dbReference type="Proteomes" id="UP000193911"/>
    </source>
</evidence>
<dbReference type="EMBL" id="MWJJ01000001">
    <property type="protein sequence ID" value="OSB17704.1"/>
    <property type="molecule type" value="Genomic_DNA"/>
</dbReference>
<comment type="caution">
    <text evidence="1">The sequence shown here is derived from an EMBL/GenBank/DDBJ whole genome shotgun (WGS) entry which is preliminary data.</text>
</comment>
<sequence>MINIIFNIIYIFTYYKKALKYILRKNRHSNSHPSLSLFKITTKAFKGIKTRNTFREYRYL</sequence>
<evidence type="ECO:0000313" key="1">
    <source>
        <dbReference type="EMBL" id="OSB17704.1"/>
    </source>
</evidence>
<dbReference type="AlphaFoldDB" id="A0ABD6RNT2"/>
<accession>A0ABD6RNT2</accession>
<proteinExistence type="predicted"/>
<name>A0ABD6RNT2_CLOSG</name>
<gene>
    <name evidence="1" type="ORF">B2H94_00785</name>
</gene>
<dbReference type="Proteomes" id="UP000193911">
    <property type="component" value="Unassembled WGS sequence"/>
</dbReference>